<gene>
    <name evidence="1" type="ORF">LRU_01799</name>
</gene>
<reference evidence="1 2" key="1">
    <citation type="journal article" date="2011" name="J. Bacteriol.">
        <title>Genome Sequence of Lactobacillus ruminis SPM0211, Isolated from a Fecal Sample from a Healthy Korean.</title>
        <authorList>
            <person name="Lee S."/>
            <person name="Cho Y.J."/>
            <person name="Lee A.H."/>
            <person name="Chun J."/>
            <person name="Ha N.J."/>
            <person name="Ko G."/>
        </authorList>
    </citation>
    <scope>NUCLEOTIDE SEQUENCE [LARGE SCALE GENOMIC DNA]</scope>
    <source>
        <strain evidence="1 2">SPM0211</strain>
    </source>
</reference>
<dbReference type="Proteomes" id="UP000002971">
    <property type="component" value="Unassembled WGS sequence"/>
</dbReference>
<dbReference type="AlphaFoldDB" id="F7R292"/>
<sequence>MPESLDKLVEQYCCLKKVVFIHWKLKKSDKVSRKSTAFVRLFV</sequence>
<evidence type="ECO:0000313" key="1">
    <source>
        <dbReference type="EMBL" id="EGM50119.1"/>
    </source>
</evidence>
<comment type="caution">
    <text evidence="1">The sequence shown here is derived from an EMBL/GenBank/DDBJ whole genome shotgun (WGS) entry which is preliminary data.</text>
</comment>
<protein>
    <submittedName>
        <fullName evidence="1">Uncharacterized protein</fullName>
    </submittedName>
</protein>
<accession>F7R292</accession>
<name>F7R292_9LACO</name>
<evidence type="ECO:0000313" key="2">
    <source>
        <dbReference type="Proteomes" id="UP000002971"/>
    </source>
</evidence>
<proteinExistence type="predicted"/>
<organism evidence="1 2">
    <name type="scientific">Ligilactobacillus ruminis SPM0211</name>
    <dbReference type="NCBI Taxonomy" id="1040964"/>
    <lineage>
        <taxon>Bacteria</taxon>
        <taxon>Bacillati</taxon>
        <taxon>Bacillota</taxon>
        <taxon>Bacilli</taxon>
        <taxon>Lactobacillales</taxon>
        <taxon>Lactobacillaceae</taxon>
        <taxon>Ligilactobacillus</taxon>
    </lineage>
</organism>
<dbReference type="EMBL" id="AFOJ01000007">
    <property type="protein sequence ID" value="EGM50119.1"/>
    <property type="molecule type" value="Genomic_DNA"/>
</dbReference>